<feature type="transmembrane region" description="Helical" evidence="6">
    <location>
        <begin position="6"/>
        <end position="28"/>
    </location>
</feature>
<evidence type="ECO:0000313" key="10">
    <source>
        <dbReference type="Proteomes" id="UP001318760"/>
    </source>
</evidence>
<keyword evidence="4 6" id="KW-1133">Transmembrane helix</keyword>
<keyword evidence="2" id="KW-1003">Cell membrane</keyword>
<keyword evidence="9" id="KW-1185">Reference proteome</keyword>
<dbReference type="EMBL" id="JADBHS010000003">
    <property type="protein sequence ID" value="MBE2985928.1"/>
    <property type="molecule type" value="Genomic_DNA"/>
</dbReference>
<dbReference type="GO" id="GO:0005886">
    <property type="term" value="C:plasma membrane"/>
    <property type="evidence" value="ECO:0007669"/>
    <property type="project" value="UniProtKB-SubCell"/>
</dbReference>
<organism evidence="8 9">
    <name type="scientific">Campylobacter californiensis</name>
    <dbReference type="NCBI Taxonomy" id="1032243"/>
    <lineage>
        <taxon>Bacteria</taxon>
        <taxon>Pseudomonadati</taxon>
        <taxon>Campylobacterota</taxon>
        <taxon>Epsilonproteobacteria</taxon>
        <taxon>Campylobacterales</taxon>
        <taxon>Campylobacteraceae</taxon>
        <taxon>Campylobacter</taxon>
    </lineage>
</organism>
<evidence type="ECO:0000313" key="7">
    <source>
        <dbReference type="EMBL" id="MBE2985928.1"/>
    </source>
</evidence>
<dbReference type="PANTHER" id="PTHR30086:SF19">
    <property type="entry name" value="THREONINE EFFLUX PROTEIN"/>
    <property type="match status" value="1"/>
</dbReference>
<evidence type="ECO:0000256" key="6">
    <source>
        <dbReference type="SAM" id="Phobius"/>
    </source>
</evidence>
<feature type="transmembrane region" description="Helical" evidence="6">
    <location>
        <begin position="73"/>
        <end position="91"/>
    </location>
</feature>
<dbReference type="EMBL" id="LIWG01000004">
    <property type="protein sequence ID" value="MBE3607946.1"/>
    <property type="molecule type" value="Genomic_DNA"/>
</dbReference>
<feature type="transmembrane region" description="Helical" evidence="6">
    <location>
        <begin position="187"/>
        <end position="208"/>
    </location>
</feature>
<reference evidence="8 9" key="1">
    <citation type="submission" date="2015-08" db="EMBL/GenBank/DDBJ databases">
        <title>Comparative genomics of the Campylobacter concisus group.</title>
        <authorList>
            <person name="Yee E."/>
            <person name="Chapman M.H."/>
            <person name="Huynh S."/>
            <person name="Bono J.L."/>
            <person name="On S.L."/>
            <person name="St Leger J."/>
            <person name="Foster G."/>
            <person name="Parker C.T."/>
            <person name="Miller W.G."/>
        </authorList>
    </citation>
    <scope>NUCLEOTIDE SEQUENCE [LARGE SCALE GENOMIC DNA]</scope>
    <source>
        <strain evidence="8 9">RM9337</strain>
    </source>
</reference>
<keyword evidence="5 6" id="KW-0472">Membrane</keyword>
<proteinExistence type="predicted"/>
<dbReference type="AlphaFoldDB" id="A0AAW3ZXE2"/>
<dbReference type="Proteomes" id="UP001318760">
    <property type="component" value="Unassembled WGS sequence"/>
</dbReference>
<dbReference type="Pfam" id="PF01810">
    <property type="entry name" value="LysE"/>
    <property type="match status" value="1"/>
</dbReference>
<sequence>MEIYALLALMATHFLALIVPGPDIFLILRTSLAYGFRQSIFACLGVGAGIIIWIMLTAFGLKTLFVLFPPLQIALMLFSVCYLFYLSFLLYRSSKNSSNVNVKENKDKNLSAKHFFIVGFLTNLSNPKAILYFASIFSRFIDKSGNVYHIILLVAVISIQSVLSFILLGKLFSLPKAREAFLKKQRLLDGICSLVFAVFATIIFYELVLEILNALKG</sequence>
<name>A0AAW3ZXE2_9BACT</name>
<protein>
    <submittedName>
        <fullName evidence="8">LysE family transporter</fullName>
    </submittedName>
</protein>
<evidence type="ECO:0000256" key="3">
    <source>
        <dbReference type="ARBA" id="ARBA00022692"/>
    </source>
</evidence>
<comment type="caution">
    <text evidence="8">The sequence shown here is derived from an EMBL/GenBank/DDBJ whole genome shotgun (WGS) entry which is preliminary data.</text>
</comment>
<gene>
    <name evidence="7" type="ORF">CCAL12919_02085</name>
    <name evidence="8" type="ORF">CCAL9337_04270</name>
</gene>
<comment type="subcellular location">
    <subcellularLocation>
        <location evidence="1">Cell membrane</location>
        <topology evidence="1">Multi-pass membrane protein</topology>
    </subcellularLocation>
</comment>
<evidence type="ECO:0000256" key="5">
    <source>
        <dbReference type="ARBA" id="ARBA00023136"/>
    </source>
</evidence>
<feature type="transmembrane region" description="Helical" evidence="6">
    <location>
        <begin position="112"/>
        <end position="135"/>
    </location>
</feature>
<keyword evidence="3 6" id="KW-0812">Transmembrane</keyword>
<feature type="transmembrane region" description="Helical" evidence="6">
    <location>
        <begin position="40"/>
        <end position="61"/>
    </location>
</feature>
<dbReference type="InterPro" id="IPR001123">
    <property type="entry name" value="LeuE-type"/>
</dbReference>
<dbReference type="Proteomes" id="UP000650616">
    <property type="component" value="Unassembled WGS sequence"/>
</dbReference>
<dbReference type="GO" id="GO:0015171">
    <property type="term" value="F:amino acid transmembrane transporter activity"/>
    <property type="evidence" value="ECO:0007669"/>
    <property type="project" value="TreeGrafter"/>
</dbReference>
<evidence type="ECO:0000256" key="4">
    <source>
        <dbReference type="ARBA" id="ARBA00022989"/>
    </source>
</evidence>
<dbReference type="RefSeq" id="WP_170016005.1">
    <property type="nucleotide sequence ID" value="NZ_CP012545.1"/>
</dbReference>
<evidence type="ECO:0000313" key="9">
    <source>
        <dbReference type="Proteomes" id="UP000650616"/>
    </source>
</evidence>
<feature type="transmembrane region" description="Helical" evidence="6">
    <location>
        <begin position="147"/>
        <end position="167"/>
    </location>
</feature>
<accession>A0AAW3ZXE2</accession>
<evidence type="ECO:0000256" key="1">
    <source>
        <dbReference type="ARBA" id="ARBA00004651"/>
    </source>
</evidence>
<reference evidence="7 10" key="2">
    <citation type="submission" date="2020-10" db="EMBL/GenBank/DDBJ databases">
        <title>Campylobacter californiensis sp. nov. isolated from cattle and feral swine in California.</title>
        <authorList>
            <person name="Miller W.G."/>
        </authorList>
    </citation>
    <scope>NUCLEOTIDE SEQUENCE [LARGE SCALE GENOMIC DNA]</scope>
    <source>
        <strain evidence="7 10">RM12919</strain>
    </source>
</reference>
<evidence type="ECO:0000313" key="8">
    <source>
        <dbReference type="EMBL" id="MBE3607946.1"/>
    </source>
</evidence>
<evidence type="ECO:0000256" key="2">
    <source>
        <dbReference type="ARBA" id="ARBA00022475"/>
    </source>
</evidence>
<dbReference type="PANTHER" id="PTHR30086">
    <property type="entry name" value="ARGININE EXPORTER PROTEIN ARGO"/>
    <property type="match status" value="1"/>
</dbReference>